<reference evidence="1 2" key="1">
    <citation type="submission" date="2017-08" db="EMBL/GenBank/DDBJ databases">
        <title>Draft genome sequence of filamentous cyanobacterium Calothrix elsteri CCALA 953.</title>
        <authorList>
            <person name="Gagunashvili A.N."/>
            <person name="Elster J."/>
            <person name="Andresson O.S."/>
        </authorList>
    </citation>
    <scope>NUCLEOTIDE SEQUENCE [LARGE SCALE GENOMIC DNA]</scope>
    <source>
        <strain evidence="1 2">CCALA 953</strain>
    </source>
</reference>
<organism evidence="1 2">
    <name type="scientific">Brunnivagina elsteri CCALA 953</name>
    <dbReference type="NCBI Taxonomy" id="987040"/>
    <lineage>
        <taxon>Bacteria</taxon>
        <taxon>Bacillati</taxon>
        <taxon>Cyanobacteriota</taxon>
        <taxon>Cyanophyceae</taxon>
        <taxon>Nostocales</taxon>
        <taxon>Calotrichaceae</taxon>
        <taxon>Brunnivagina</taxon>
    </lineage>
</organism>
<keyword evidence="2" id="KW-1185">Reference proteome</keyword>
<dbReference type="Proteomes" id="UP000218238">
    <property type="component" value="Unassembled WGS sequence"/>
</dbReference>
<evidence type="ECO:0000313" key="1">
    <source>
        <dbReference type="EMBL" id="PAX58345.1"/>
    </source>
</evidence>
<dbReference type="EMBL" id="NTFS01000060">
    <property type="protein sequence ID" value="PAX58345.1"/>
    <property type="molecule type" value="Genomic_DNA"/>
</dbReference>
<comment type="caution">
    <text evidence="1">The sequence shown here is derived from an EMBL/GenBank/DDBJ whole genome shotgun (WGS) entry which is preliminary data.</text>
</comment>
<dbReference type="AlphaFoldDB" id="A0A2A2TLJ0"/>
<accession>A0A2A2TLJ0</accession>
<dbReference type="OrthoDB" id="501723at2"/>
<dbReference type="RefSeq" id="WP_095721192.1">
    <property type="nucleotide sequence ID" value="NZ_NTFS01000060.1"/>
</dbReference>
<evidence type="ECO:0000313" key="2">
    <source>
        <dbReference type="Proteomes" id="UP000218238"/>
    </source>
</evidence>
<gene>
    <name evidence="1" type="ORF">CK510_07945</name>
</gene>
<protein>
    <submittedName>
        <fullName evidence="1">Uncharacterized protein</fullName>
    </submittedName>
</protein>
<sequence>MKKLAGFAVLGVTIALSSTFYLGQSSRPFNLIGVKFCPKTANNNTNNLNYAHASKAQQKLDSKYCQFEYKLLKEVWDNQQFQASKPLPESSFLSRDIPAIQSGVMWFLVAPVSMGIAYLSWAKKCEDEETYFYQLLQDFKIQVSLTGTFTREEIDFKSQSIRNNWDKQRVKVGFISVEGMQDKLRRQQELQDKTHTSTLKQFNLADAEMDKKISENLRDKYKADKESDKMLGAKDSNNDDDANSNLSTQELANQLINALKQHQDGWLWYLVESFTPIIIWGKAGSYKSYTAACIALLKHFLIDAKIQAIADIDFDQNKEDSWKYLIPLEPVIYGTGIDWEDYENAYLDAIERSKVRTLKDKPIVSIWDELTNANGKFENAKNIVPFVIATPRKRNEHCILLSHNLTQACLGGCESISEPIKTQTYRLNLKTNPQAQPLFKGVLEGLVDDDGNELEQHQVSLPKWFRPEIIWGHFHGKAIKFD</sequence>
<name>A0A2A2TLJ0_9CYAN</name>
<proteinExistence type="predicted"/>